<dbReference type="InterPro" id="IPR001650">
    <property type="entry name" value="Helicase_C-like"/>
</dbReference>
<evidence type="ECO:0000256" key="3">
    <source>
        <dbReference type="ARBA" id="ARBA00022801"/>
    </source>
</evidence>
<dbReference type="InterPro" id="IPR027417">
    <property type="entry name" value="P-loop_NTPase"/>
</dbReference>
<evidence type="ECO:0000256" key="9">
    <source>
        <dbReference type="ARBA" id="ARBA00048988"/>
    </source>
</evidence>
<evidence type="ECO:0000313" key="13">
    <source>
        <dbReference type="Proteomes" id="UP000608890"/>
    </source>
</evidence>
<comment type="similarity">
    <text evidence="1">Belongs to the helicase family. RAD25/XPB subfamily.</text>
</comment>
<keyword evidence="6" id="KW-0413">Isomerase</keyword>
<proteinExistence type="inferred from homology"/>
<protein>
    <recommendedName>
        <fullName evidence="8">DNA 3'-5' helicase</fullName>
        <ecNumber evidence="8">5.6.2.4</ecNumber>
    </recommendedName>
</protein>
<dbReference type="Pfam" id="PF13625">
    <property type="entry name" value="Helicase_C_3"/>
    <property type="match status" value="1"/>
</dbReference>
<evidence type="ECO:0000256" key="7">
    <source>
        <dbReference type="ARBA" id="ARBA00034617"/>
    </source>
</evidence>
<dbReference type="GO" id="GO:0043138">
    <property type="term" value="F:3'-5' DNA helicase activity"/>
    <property type="evidence" value="ECO:0007669"/>
    <property type="project" value="UniProtKB-EC"/>
</dbReference>
<evidence type="ECO:0000256" key="5">
    <source>
        <dbReference type="ARBA" id="ARBA00022840"/>
    </source>
</evidence>
<dbReference type="PROSITE" id="PS51194">
    <property type="entry name" value="HELICASE_CTER"/>
    <property type="match status" value="1"/>
</dbReference>
<keyword evidence="2" id="KW-0547">Nucleotide-binding</keyword>
<dbReference type="EMBL" id="BMNB01000006">
    <property type="protein sequence ID" value="GGM33430.1"/>
    <property type="molecule type" value="Genomic_DNA"/>
</dbReference>
<evidence type="ECO:0000259" key="10">
    <source>
        <dbReference type="PROSITE" id="PS51192"/>
    </source>
</evidence>
<feature type="domain" description="Helicase C-terminal" evidence="11">
    <location>
        <begin position="405"/>
        <end position="552"/>
    </location>
</feature>
<comment type="catalytic activity">
    <reaction evidence="7">
        <text>Couples ATP hydrolysis with the unwinding of duplex DNA by translocating in the 3'-5' direction.</text>
        <dbReference type="EC" id="5.6.2.4"/>
    </reaction>
</comment>
<dbReference type="Pfam" id="PF04851">
    <property type="entry name" value="ResIII"/>
    <property type="match status" value="1"/>
</dbReference>
<sequence>MSGGPLIVQSDKTLLLEIDHPDAQACRMAIAPFAELERSPEHVHTYRLTPLGLWNARAAGHDAEGVVDALIKYSRYPVPHALLVDVAETMDRYGRLQLVNDPAHGLVLRALDRVVLVEVAKSKKLAGMLGAKLDDDTIAVHPSERGRLKQALLKLGWPAEDLAGYVDGEAHPIELAETGKDGGKPWTLRSYQREAVDSFWAGGSGVVVLPCGAGKTLVGAAAMAEAKATTLILVTNTVAGRQWKRELIARTSLTEEEIGEYSGERKEIRPVTIATYQVLTSRKKGAFTHLDLFGARDWGLVVYDEVHLLPAPIFRFTADLQARRRLGLTATLVREDGREGDVFSLIGPKRYDAPWKDIEAQGWIAPAECTEVRVTLTDAERMAYATAETEERYRMAATARTKLPVVRALVERHRTEQTLVIGAYIDQLHQLGEYLDAPIVQGSTTNKERERLFDAFRSGSLRTLVISKVGNFSIDLPEAAVAIQVSGTFGSRQEEAQRLGRVLRPKADGRQAHFYTVVSRDTIDTEYAAHRQRFLAEQGYAYTIVDADDVLGPSLPSFD</sequence>
<dbReference type="Pfam" id="PF16203">
    <property type="entry name" value="ERCC3_RAD25_C"/>
    <property type="match status" value="1"/>
</dbReference>
<reference evidence="12" key="1">
    <citation type="journal article" date="2014" name="Int. J. Syst. Evol. Microbiol.">
        <title>Complete genome sequence of Corynebacterium casei LMG S-19264T (=DSM 44701T), isolated from a smear-ripened cheese.</title>
        <authorList>
            <consortium name="US DOE Joint Genome Institute (JGI-PGF)"/>
            <person name="Walter F."/>
            <person name="Albersmeier A."/>
            <person name="Kalinowski J."/>
            <person name="Ruckert C."/>
        </authorList>
    </citation>
    <scope>NUCLEOTIDE SEQUENCE</scope>
    <source>
        <strain evidence="12">CGMCC 4.7312</strain>
    </source>
</reference>
<organism evidence="12 13">
    <name type="scientific">Micromonospora sonchi</name>
    <dbReference type="NCBI Taxonomy" id="1763543"/>
    <lineage>
        <taxon>Bacteria</taxon>
        <taxon>Bacillati</taxon>
        <taxon>Actinomycetota</taxon>
        <taxon>Actinomycetes</taxon>
        <taxon>Micromonosporales</taxon>
        <taxon>Micromonosporaceae</taxon>
        <taxon>Micromonospora</taxon>
    </lineage>
</organism>
<dbReference type="InterPro" id="IPR006935">
    <property type="entry name" value="Helicase/UvrB_N"/>
</dbReference>
<dbReference type="InterPro" id="IPR014001">
    <property type="entry name" value="Helicase_ATP-bd"/>
</dbReference>
<dbReference type="PANTHER" id="PTHR11274:SF0">
    <property type="entry name" value="GENERAL TRANSCRIPTION AND DNA REPAIR FACTOR IIH HELICASE SUBUNIT XPB"/>
    <property type="match status" value="1"/>
</dbReference>
<dbReference type="CDD" id="cd18789">
    <property type="entry name" value="SF2_C_XPB"/>
    <property type="match status" value="1"/>
</dbReference>
<keyword evidence="4 12" id="KW-0347">Helicase</keyword>
<evidence type="ECO:0000256" key="1">
    <source>
        <dbReference type="ARBA" id="ARBA00006637"/>
    </source>
</evidence>
<dbReference type="SMART" id="SM00487">
    <property type="entry name" value="DEXDc"/>
    <property type="match status" value="1"/>
</dbReference>
<dbReference type="GO" id="GO:0016787">
    <property type="term" value="F:hydrolase activity"/>
    <property type="evidence" value="ECO:0007669"/>
    <property type="project" value="UniProtKB-KW"/>
</dbReference>
<evidence type="ECO:0000256" key="6">
    <source>
        <dbReference type="ARBA" id="ARBA00023235"/>
    </source>
</evidence>
<dbReference type="SUPFAM" id="SSF52540">
    <property type="entry name" value="P-loop containing nucleoside triphosphate hydrolases"/>
    <property type="match status" value="2"/>
</dbReference>
<evidence type="ECO:0000259" key="11">
    <source>
        <dbReference type="PROSITE" id="PS51194"/>
    </source>
</evidence>
<keyword evidence="3" id="KW-0378">Hydrolase</keyword>
<dbReference type="EC" id="5.6.2.4" evidence="8"/>
<comment type="caution">
    <text evidence="12">The sequence shown here is derived from an EMBL/GenBank/DDBJ whole genome shotgun (WGS) entry which is preliminary data.</text>
</comment>
<dbReference type="InterPro" id="IPR050615">
    <property type="entry name" value="ATP-dep_DNA_Helicase"/>
</dbReference>
<keyword evidence="13" id="KW-1185">Reference proteome</keyword>
<feature type="domain" description="Helicase ATP-binding" evidence="10">
    <location>
        <begin position="196"/>
        <end position="350"/>
    </location>
</feature>
<dbReference type="GO" id="GO:0005524">
    <property type="term" value="F:ATP binding"/>
    <property type="evidence" value="ECO:0007669"/>
    <property type="project" value="UniProtKB-KW"/>
</dbReference>
<reference evidence="12" key="2">
    <citation type="submission" date="2020-09" db="EMBL/GenBank/DDBJ databases">
        <authorList>
            <person name="Sun Q."/>
            <person name="Zhou Y."/>
        </authorList>
    </citation>
    <scope>NUCLEOTIDE SEQUENCE</scope>
    <source>
        <strain evidence="12">CGMCC 4.7312</strain>
    </source>
</reference>
<evidence type="ECO:0000256" key="8">
    <source>
        <dbReference type="ARBA" id="ARBA00034808"/>
    </source>
</evidence>
<dbReference type="PRINTS" id="PR00851">
    <property type="entry name" value="XRODRMPGMNTB"/>
</dbReference>
<evidence type="ECO:0000256" key="2">
    <source>
        <dbReference type="ARBA" id="ARBA00022741"/>
    </source>
</evidence>
<gene>
    <name evidence="12" type="ORF">GCM10011608_17380</name>
</gene>
<evidence type="ECO:0000256" key="4">
    <source>
        <dbReference type="ARBA" id="ARBA00022806"/>
    </source>
</evidence>
<dbReference type="SMART" id="SM00490">
    <property type="entry name" value="HELICc"/>
    <property type="match status" value="1"/>
</dbReference>
<dbReference type="PROSITE" id="PS51192">
    <property type="entry name" value="HELICASE_ATP_BIND_1"/>
    <property type="match status" value="1"/>
</dbReference>
<dbReference type="GO" id="GO:0003677">
    <property type="term" value="F:DNA binding"/>
    <property type="evidence" value="ECO:0007669"/>
    <property type="project" value="InterPro"/>
</dbReference>
<dbReference type="PANTHER" id="PTHR11274">
    <property type="entry name" value="RAD25/XP-B DNA REPAIR HELICASE"/>
    <property type="match status" value="1"/>
</dbReference>
<dbReference type="NCBIfam" id="NF045503">
    <property type="entry name" value="repair_heli_XPB"/>
    <property type="match status" value="1"/>
</dbReference>
<name>A0A917TR07_9ACTN</name>
<evidence type="ECO:0000313" key="12">
    <source>
        <dbReference type="EMBL" id="GGM33430.1"/>
    </source>
</evidence>
<keyword evidence="5" id="KW-0067">ATP-binding</keyword>
<accession>A0A917TR07</accession>
<dbReference type="RefSeq" id="WP_189042314.1">
    <property type="nucleotide sequence ID" value="NZ_BMNB01000006.1"/>
</dbReference>
<comment type="catalytic activity">
    <reaction evidence="9">
        <text>ATP + H2O = ADP + phosphate + H(+)</text>
        <dbReference type="Rhea" id="RHEA:13065"/>
        <dbReference type="ChEBI" id="CHEBI:15377"/>
        <dbReference type="ChEBI" id="CHEBI:15378"/>
        <dbReference type="ChEBI" id="CHEBI:30616"/>
        <dbReference type="ChEBI" id="CHEBI:43474"/>
        <dbReference type="ChEBI" id="CHEBI:456216"/>
        <dbReference type="EC" id="5.6.2.4"/>
    </reaction>
</comment>
<dbReference type="InterPro" id="IPR032438">
    <property type="entry name" value="ERCC3_RAD25_C"/>
</dbReference>
<dbReference type="InterPro" id="IPR032830">
    <property type="entry name" value="XPB/Ssl2_N"/>
</dbReference>
<dbReference type="Gene3D" id="3.40.50.300">
    <property type="entry name" value="P-loop containing nucleotide triphosphate hydrolases"/>
    <property type="match status" value="2"/>
</dbReference>
<dbReference type="Proteomes" id="UP000608890">
    <property type="component" value="Unassembled WGS sequence"/>
</dbReference>
<dbReference type="AlphaFoldDB" id="A0A917TR07"/>